<organism evidence="2 3">
    <name type="scientific">Panicum virgatum</name>
    <name type="common">Blackwell switchgrass</name>
    <dbReference type="NCBI Taxonomy" id="38727"/>
    <lineage>
        <taxon>Eukaryota</taxon>
        <taxon>Viridiplantae</taxon>
        <taxon>Streptophyta</taxon>
        <taxon>Embryophyta</taxon>
        <taxon>Tracheophyta</taxon>
        <taxon>Spermatophyta</taxon>
        <taxon>Magnoliopsida</taxon>
        <taxon>Liliopsida</taxon>
        <taxon>Poales</taxon>
        <taxon>Poaceae</taxon>
        <taxon>PACMAD clade</taxon>
        <taxon>Panicoideae</taxon>
        <taxon>Panicodae</taxon>
        <taxon>Paniceae</taxon>
        <taxon>Panicinae</taxon>
        <taxon>Panicum</taxon>
        <taxon>Panicum sect. Hiantes</taxon>
    </lineage>
</organism>
<feature type="compositionally biased region" description="Low complexity" evidence="1">
    <location>
        <begin position="56"/>
        <end position="66"/>
    </location>
</feature>
<dbReference type="Proteomes" id="UP000823388">
    <property type="component" value="Chromosome 1K"/>
</dbReference>
<evidence type="ECO:0000313" key="3">
    <source>
        <dbReference type="Proteomes" id="UP000823388"/>
    </source>
</evidence>
<gene>
    <name evidence="2" type="ORF">PVAP13_1KG257010</name>
</gene>
<feature type="region of interest" description="Disordered" evidence="1">
    <location>
        <begin position="1"/>
        <end position="86"/>
    </location>
</feature>
<keyword evidence="3" id="KW-1185">Reference proteome</keyword>
<proteinExistence type="predicted"/>
<sequence>MRPRLDGFPQGQSSGSIPPPLSGSPGADPARAGLHSPSRSPRRRRCAVPRVPPSPSLSRSPTLPLRHPARAGLPLALPSHDGQIVKPPTAHRAAATVLAAAGSPCSLRPCISPYVFHPRLHTVIPAASGEPPVDVSRRRQHPPASKSPAALLGSRPPSQPRLDRCADRFGSTPPSQPRPELRAALLRFDSAWDNAIPSPIADTRWNGG</sequence>
<evidence type="ECO:0000256" key="1">
    <source>
        <dbReference type="SAM" id="MobiDB-lite"/>
    </source>
</evidence>
<dbReference type="EMBL" id="CM029037">
    <property type="protein sequence ID" value="KAG2658484.1"/>
    <property type="molecule type" value="Genomic_DNA"/>
</dbReference>
<reference evidence="2" key="1">
    <citation type="submission" date="2020-05" db="EMBL/GenBank/DDBJ databases">
        <title>WGS assembly of Panicum virgatum.</title>
        <authorList>
            <person name="Lovell J.T."/>
            <person name="Jenkins J."/>
            <person name="Shu S."/>
            <person name="Juenger T.E."/>
            <person name="Schmutz J."/>
        </authorList>
    </citation>
    <scope>NUCLEOTIDE SEQUENCE</scope>
    <source>
        <strain evidence="2">AP13</strain>
    </source>
</reference>
<accession>A0A8T0XMM3</accession>
<comment type="caution">
    <text evidence="2">The sequence shown here is derived from an EMBL/GenBank/DDBJ whole genome shotgun (WGS) entry which is preliminary data.</text>
</comment>
<dbReference type="AlphaFoldDB" id="A0A8T0XMM3"/>
<protein>
    <submittedName>
        <fullName evidence="2">Uncharacterized protein</fullName>
    </submittedName>
</protein>
<evidence type="ECO:0000313" key="2">
    <source>
        <dbReference type="EMBL" id="KAG2658484.1"/>
    </source>
</evidence>
<feature type="region of interest" description="Disordered" evidence="1">
    <location>
        <begin position="126"/>
        <end position="180"/>
    </location>
</feature>
<name>A0A8T0XMM3_PANVG</name>
<feature type="compositionally biased region" description="Low complexity" evidence="1">
    <location>
        <begin position="7"/>
        <end position="16"/>
    </location>
</feature>